<evidence type="ECO:0000256" key="2">
    <source>
        <dbReference type="ARBA" id="ARBA00023027"/>
    </source>
</evidence>
<name>A0A4Y8MHC1_9BURK</name>
<dbReference type="GO" id="GO:0016054">
    <property type="term" value="P:organic acid catabolic process"/>
    <property type="evidence" value="ECO:0007669"/>
    <property type="project" value="UniProtKB-ARBA"/>
</dbReference>
<dbReference type="EMBL" id="SNVI01000008">
    <property type="protein sequence ID" value="TFE36815.1"/>
    <property type="molecule type" value="Genomic_DNA"/>
</dbReference>
<feature type="domain" description="6-phosphogluconate dehydrogenase NADP-binding" evidence="4">
    <location>
        <begin position="4"/>
        <end position="161"/>
    </location>
</feature>
<evidence type="ECO:0000313" key="6">
    <source>
        <dbReference type="EMBL" id="TFE36815.1"/>
    </source>
</evidence>
<organism evidence="6 7">
    <name type="scientific">Paraburkholderia dipogonis</name>
    <dbReference type="NCBI Taxonomy" id="1211383"/>
    <lineage>
        <taxon>Bacteria</taxon>
        <taxon>Pseudomonadati</taxon>
        <taxon>Pseudomonadota</taxon>
        <taxon>Betaproteobacteria</taxon>
        <taxon>Burkholderiales</taxon>
        <taxon>Burkholderiaceae</taxon>
        <taxon>Paraburkholderia</taxon>
    </lineage>
</organism>
<dbReference type="PANTHER" id="PTHR43060">
    <property type="entry name" value="3-HYDROXYISOBUTYRATE DEHYDROGENASE-LIKE 1, MITOCHONDRIAL-RELATED"/>
    <property type="match status" value="1"/>
</dbReference>
<keyword evidence="2" id="KW-0520">NAD</keyword>
<dbReference type="GO" id="GO:0050661">
    <property type="term" value="F:NADP binding"/>
    <property type="evidence" value="ECO:0007669"/>
    <property type="project" value="InterPro"/>
</dbReference>
<dbReference type="Gene3D" id="3.40.50.720">
    <property type="entry name" value="NAD(P)-binding Rossmann-like Domain"/>
    <property type="match status" value="1"/>
</dbReference>
<gene>
    <name evidence="6" type="ORF">E2553_45055</name>
</gene>
<dbReference type="InterPro" id="IPR008927">
    <property type="entry name" value="6-PGluconate_DH-like_C_sf"/>
</dbReference>
<dbReference type="InterPro" id="IPR029154">
    <property type="entry name" value="HIBADH-like_NADP-bd"/>
</dbReference>
<dbReference type="SUPFAM" id="SSF48179">
    <property type="entry name" value="6-phosphogluconate dehydrogenase C-terminal domain-like"/>
    <property type="match status" value="1"/>
</dbReference>
<proteinExistence type="predicted"/>
<evidence type="ECO:0000259" key="4">
    <source>
        <dbReference type="Pfam" id="PF03446"/>
    </source>
</evidence>
<dbReference type="Pfam" id="PF03446">
    <property type="entry name" value="NAD_binding_2"/>
    <property type="match status" value="1"/>
</dbReference>
<evidence type="ECO:0000256" key="1">
    <source>
        <dbReference type="ARBA" id="ARBA00023002"/>
    </source>
</evidence>
<dbReference type="InterPro" id="IPR036291">
    <property type="entry name" value="NAD(P)-bd_dom_sf"/>
</dbReference>
<dbReference type="InterPro" id="IPR002204">
    <property type="entry name" value="3-OH-isobutyrate_DH-rel_CS"/>
</dbReference>
<dbReference type="SUPFAM" id="SSF51735">
    <property type="entry name" value="NAD(P)-binding Rossmann-fold domains"/>
    <property type="match status" value="1"/>
</dbReference>
<evidence type="ECO:0000313" key="7">
    <source>
        <dbReference type="Proteomes" id="UP000297385"/>
    </source>
</evidence>
<reference evidence="6 7" key="1">
    <citation type="submission" date="2019-03" db="EMBL/GenBank/DDBJ databases">
        <title>Complete Genome Sequence of Paraburkholderia dipogonis ICMP 19430T, a Nitrogen-fixing Symbiont of the South African Invasive Legume Dipogon lignosus in New Zealand.</title>
        <authorList>
            <person name="De Meyer S.E."/>
        </authorList>
    </citation>
    <scope>NUCLEOTIDE SEQUENCE [LARGE SCALE GENOMIC DNA]</scope>
    <source>
        <strain evidence="6 7">ICMP 19430</strain>
    </source>
</reference>
<dbReference type="InterPro" id="IPR015815">
    <property type="entry name" value="HIBADH-related"/>
</dbReference>
<dbReference type="Proteomes" id="UP000297385">
    <property type="component" value="Unassembled WGS sequence"/>
</dbReference>
<dbReference type="AlphaFoldDB" id="A0A4Y8MHC1"/>
<dbReference type="PROSITE" id="PS00895">
    <property type="entry name" value="3_HYDROXYISOBUT_DH"/>
    <property type="match status" value="1"/>
</dbReference>
<protein>
    <submittedName>
        <fullName evidence="6">NAD(P)-dependent oxidoreductase</fullName>
    </submittedName>
</protein>
<evidence type="ECO:0000259" key="5">
    <source>
        <dbReference type="Pfam" id="PF14833"/>
    </source>
</evidence>
<keyword evidence="1" id="KW-0560">Oxidoreductase</keyword>
<dbReference type="Gene3D" id="1.10.1040.10">
    <property type="entry name" value="N-(1-d-carboxylethyl)-l-norvaline Dehydrogenase, domain 2"/>
    <property type="match status" value="1"/>
</dbReference>
<dbReference type="InterPro" id="IPR013328">
    <property type="entry name" value="6PGD_dom2"/>
</dbReference>
<evidence type="ECO:0000256" key="3">
    <source>
        <dbReference type="PIRSR" id="PIRSR000103-1"/>
    </source>
</evidence>
<feature type="active site" evidence="3">
    <location>
        <position position="171"/>
    </location>
</feature>
<dbReference type="InterPro" id="IPR006115">
    <property type="entry name" value="6PGDH_NADP-bd"/>
</dbReference>
<dbReference type="PIRSF" id="PIRSF000103">
    <property type="entry name" value="HIBADH"/>
    <property type="match status" value="1"/>
</dbReference>
<sequence>MSIVAFVGLGSMGRPMAENLLKDGYKVRGFDARAEAARFLDEQGGVACDSVEEAFRGADVALLMVVNGAQARSILESKQALQQLNDRAAVILMSTCAPQEVCEIAELVQAAGKNFVDAPVSGGVAGAQAGTLTIMAATDAVTMEAVRPVLNTVGEKVFHVGEKAGQGSTAKVVNQLLCGVHLAAAAEAFALAAKVGLDLGVVYEIVSGSAASSWMLKDRGGRMLQQEPNVTSTVDIFVKDLGLVLQAGRENHVALPLAAQSFQVFNAASGRGDGYADDSQVIRSYYALNGTTRS</sequence>
<dbReference type="RefSeq" id="WP_134466736.1">
    <property type="nucleotide sequence ID" value="NZ_SNVI01000008.1"/>
</dbReference>
<dbReference type="GO" id="GO:0016491">
    <property type="term" value="F:oxidoreductase activity"/>
    <property type="evidence" value="ECO:0007669"/>
    <property type="project" value="UniProtKB-KW"/>
</dbReference>
<dbReference type="Pfam" id="PF14833">
    <property type="entry name" value="NAD_binding_11"/>
    <property type="match status" value="1"/>
</dbReference>
<dbReference type="GO" id="GO:0051287">
    <property type="term" value="F:NAD binding"/>
    <property type="evidence" value="ECO:0007669"/>
    <property type="project" value="InterPro"/>
</dbReference>
<accession>A0A4Y8MHC1</accession>
<comment type="caution">
    <text evidence="6">The sequence shown here is derived from an EMBL/GenBank/DDBJ whole genome shotgun (WGS) entry which is preliminary data.</text>
</comment>
<feature type="domain" description="3-hydroxyisobutyrate dehydrogenase-like NAD-binding" evidence="5">
    <location>
        <begin position="165"/>
        <end position="284"/>
    </location>
</feature>